<protein>
    <submittedName>
        <fullName evidence="1">Uncharacterized protein</fullName>
    </submittedName>
</protein>
<evidence type="ECO:0000313" key="2">
    <source>
        <dbReference type="Proteomes" id="UP000228626"/>
    </source>
</evidence>
<gene>
    <name evidence="1" type="ORF">COT99_01655</name>
</gene>
<proteinExistence type="predicted"/>
<dbReference type="AlphaFoldDB" id="A0A2H0V4J6"/>
<sequence>MCAQRSLPILVYHTWNMFNTAQIAEIERHVWLEMEKIGLTLQQNNLSFADIARGFNKSEEEIKWEISEALKIEWVKEYAGIYRRWHWEIVHPMPDIIKIPGN</sequence>
<accession>A0A2H0V4J6</accession>
<dbReference type="EMBL" id="PFAR01000020">
    <property type="protein sequence ID" value="PIR93280.1"/>
    <property type="molecule type" value="Genomic_DNA"/>
</dbReference>
<evidence type="ECO:0000313" key="1">
    <source>
        <dbReference type="EMBL" id="PIR93280.1"/>
    </source>
</evidence>
<dbReference type="Proteomes" id="UP000228626">
    <property type="component" value="Unassembled WGS sequence"/>
</dbReference>
<name>A0A2H0V4J6_9BACT</name>
<organism evidence="1 2">
    <name type="scientific">Candidatus Falkowbacteria bacterium CG10_big_fil_rev_8_21_14_0_10_43_10</name>
    <dbReference type="NCBI Taxonomy" id="1974567"/>
    <lineage>
        <taxon>Bacteria</taxon>
        <taxon>Candidatus Falkowiibacteriota</taxon>
    </lineage>
</organism>
<reference evidence="2" key="1">
    <citation type="submission" date="2017-09" db="EMBL/GenBank/DDBJ databases">
        <title>Depth-based differentiation of microbial function through sediment-hosted aquifers and enrichment of novel symbionts in the deep terrestrial subsurface.</title>
        <authorList>
            <person name="Probst A.J."/>
            <person name="Ladd B."/>
            <person name="Jarett J.K."/>
            <person name="Geller-Mcgrath D.E."/>
            <person name="Sieber C.M.K."/>
            <person name="Emerson J.B."/>
            <person name="Anantharaman K."/>
            <person name="Thomas B.C."/>
            <person name="Malmstrom R."/>
            <person name="Stieglmeier M."/>
            <person name="Klingl A."/>
            <person name="Woyke T."/>
            <person name="Ryan C.M."/>
            <person name="Banfield J.F."/>
        </authorList>
    </citation>
    <scope>NUCLEOTIDE SEQUENCE [LARGE SCALE GENOMIC DNA]</scope>
</reference>
<comment type="caution">
    <text evidence="1">The sequence shown here is derived from an EMBL/GenBank/DDBJ whole genome shotgun (WGS) entry which is preliminary data.</text>
</comment>